<comment type="caution">
    <text evidence="2">The sequence shown here is derived from an EMBL/GenBank/DDBJ whole genome shotgun (WGS) entry which is preliminary data.</text>
</comment>
<feature type="region of interest" description="Disordered" evidence="1">
    <location>
        <begin position="35"/>
        <end position="113"/>
    </location>
</feature>
<feature type="region of interest" description="Disordered" evidence="1">
    <location>
        <begin position="152"/>
        <end position="178"/>
    </location>
</feature>
<feature type="compositionally biased region" description="Low complexity" evidence="1">
    <location>
        <begin position="91"/>
        <end position="107"/>
    </location>
</feature>
<evidence type="ECO:0000256" key="1">
    <source>
        <dbReference type="SAM" id="MobiDB-lite"/>
    </source>
</evidence>
<gene>
    <name evidence="2" type="ORF">ONZ51_g5892</name>
</gene>
<dbReference type="Proteomes" id="UP001215151">
    <property type="component" value="Unassembled WGS sequence"/>
</dbReference>
<feature type="compositionally biased region" description="Polar residues" evidence="1">
    <location>
        <begin position="58"/>
        <end position="79"/>
    </location>
</feature>
<organism evidence="2 3">
    <name type="scientific">Trametes cubensis</name>
    <dbReference type="NCBI Taxonomy" id="1111947"/>
    <lineage>
        <taxon>Eukaryota</taxon>
        <taxon>Fungi</taxon>
        <taxon>Dikarya</taxon>
        <taxon>Basidiomycota</taxon>
        <taxon>Agaricomycotina</taxon>
        <taxon>Agaricomycetes</taxon>
        <taxon>Polyporales</taxon>
        <taxon>Polyporaceae</taxon>
        <taxon>Trametes</taxon>
    </lineage>
</organism>
<evidence type="ECO:0000313" key="3">
    <source>
        <dbReference type="Proteomes" id="UP001215151"/>
    </source>
</evidence>
<protein>
    <submittedName>
        <fullName evidence="2">Uncharacterized protein</fullName>
    </submittedName>
</protein>
<name>A0AAD7XD69_9APHY</name>
<keyword evidence="3" id="KW-1185">Reference proteome</keyword>
<evidence type="ECO:0000313" key="2">
    <source>
        <dbReference type="EMBL" id="KAJ8481581.1"/>
    </source>
</evidence>
<dbReference type="EMBL" id="JAPEVG010000133">
    <property type="protein sequence ID" value="KAJ8481581.1"/>
    <property type="molecule type" value="Genomic_DNA"/>
</dbReference>
<feature type="compositionally biased region" description="Polar residues" evidence="1">
    <location>
        <begin position="35"/>
        <end position="44"/>
    </location>
</feature>
<accession>A0AAD7XD69</accession>
<dbReference type="AlphaFoldDB" id="A0AAD7XD69"/>
<reference evidence="2" key="1">
    <citation type="submission" date="2022-11" db="EMBL/GenBank/DDBJ databases">
        <title>Genome Sequence of Cubamyces cubensis.</title>
        <authorList>
            <person name="Buettner E."/>
        </authorList>
    </citation>
    <scope>NUCLEOTIDE SEQUENCE</scope>
    <source>
        <strain evidence="2">MPL-01</strain>
    </source>
</reference>
<proteinExistence type="predicted"/>
<sequence>MSSSNINDTGAIQALLEQLRSSEAWQRAVASTNAVGGTTQNDAGASTAPAPAPVPETYSGSANALTRTYPTAPSTQPHGSSAGLEASASYPTTAGGIAGGSTAPPGAHSVPPNAQSVASLLSQLQASSTFAAVAGPSPSGAASLSTPAFRRPAYATPPAGSPEFPGPDAALPSNTPPGKAACMGTGKPTIATATTTGALAPRDPTQRQDLRACTFQQALPHLARLSEDEGFLKALAANGARRQIIVHFAHTVHWGWVDVSTHARGGFRLTDESRTGGLGAAALEGTAGNPAETRREGQDGTHPTLTDSFRAELAKFDRERILPAWDGLLTKQQAALESLGVPAMFPTTQQADREVRASLMHGQRIVLMADANAPVYQRQQEVMQVLGRIVKNEGSHTTHSAGRDG</sequence>
<feature type="region of interest" description="Disordered" evidence="1">
    <location>
        <begin position="281"/>
        <end position="305"/>
    </location>
</feature>